<evidence type="ECO:0000313" key="2">
    <source>
        <dbReference type="Proteomes" id="UP000824782"/>
    </source>
</evidence>
<comment type="caution">
    <text evidence="1">The sequence shown here is derived from an EMBL/GenBank/DDBJ whole genome shotgun (WGS) entry which is preliminary data.</text>
</comment>
<proteinExistence type="predicted"/>
<evidence type="ECO:0000313" key="1">
    <source>
        <dbReference type="EMBL" id="KAG8592643.1"/>
    </source>
</evidence>
<reference evidence="1" key="1">
    <citation type="thesis" date="2020" institute="ProQuest LLC" country="789 East Eisenhower Parkway, Ann Arbor, MI, USA">
        <title>Comparative Genomics and Chromosome Evolution.</title>
        <authorList>
            <person name="Mudd A.B."/>
        </authorList>
    </citation>
    <scope>NUCLEOTIDE SEQUENCE</scope>
    <source>
        <strain evidence="1">237g6f4</strain>
        <tissue evidence="1">Blood</tissue>
    </source>
</reference>
<sequence>MCPNVSETLYMHFTCNKVFFIMLIQLTTRLALEHKSLFYRLNKKIEQNSAVFYFASAKTERQINMQLVRLKITSFLPGKTPVAFVYSLLRRYTAIH</sequence>
<gene>
    <name evidence="1" type="ORF">GDO81_000574</name>
</gene>
<keyword evidence="2" id="KW-1185">Reference proteome</keyword>
<accession>A0AAV7D8R5</accession>
<dbReference type="EMBL" id="WNYA01000001">
    <property type="protein sequence ID" value="KAG8592643.1"/>
    <property type="molecule type" value="Genomic_DNA"/>
</dbReference>
<protein>
    <submittedName>
        <fullName evidence="1">Uncharacterized protein</fullName>
    </submittedName>
</protein>
<dbReference type="AlphaFoldDB" id="A0AAV7D8R5"/>
<dbReference type="Proteomes" id="UP000824782">
    <property type="component" value="Unassembled WGS sequence"/>
</dbReference>
<name>A0AAV7D8R5_ENGPU</name>
<organism evidence="1 2">
    <name type="scientific">Engystomops pustulosus</name>
    <name type="common">Tungara frog</name>
    <name type="synonym">Physalaemus pustulosus</name>
    <dbReference type="NCBI Taxonomy" id="76066"/>
    <lineage>
        <taxon>Eukaryota</taxon>
        <taxon>Metazoa</taxon>
        <taxon>Chordata</taxon>
        <taxon>Craniata</taxon>
        <taxon>Vertebrata</taxon>
        <taxon>Euteleostomi</taxon>
        <taxon>Amphibia</taxon>
        <taxon>Batrachia</taxon>
        <taxon>Anura</taxon>
        <taxon>Neobatrachia</taxon>
        <taxon>Hyloidea</taxon>
        <taxon>Leptodactylidae</taxon>
        <taxon>Leiuperinae</taxon>
        <taxon>Engystomops</taxon>
    </lineage>
</organism>